<dbReference type="AlphaFoldDB" id="A0A426XBH3"/>
<organism evidence="1 2">
    <name type="scientific">Ensete ventricosum</name>
    <name type="common">Abyssinian banana</name>
    <name type="synonym">Musa ensete</name>
    <dbReference type="NCBI Taxonomy" id="4639"/>
    <lineage>
        <taxon>Eukaryota</taxon>
        <taxon>Viridiplantae</taxon>
        <taxon>Streptophyta</taxon>
        <taxon>Embryophyta</taxon>
        <taxon>Tracheophyta</taxon>
        <taxon>Spermatophyta</taxon>
        <taxon>Magnoliopsida</taxon>
        <taxon>Liliopsida</taxon>
        <taxon>Zingiberales</taxon>
        <taxon>Musaceae</taxon>
        <taxon>Ensete</taxon>
    </lineage>
</organism>
<name>A0A426XBH3_ENSVE</name>
<reference evidence="1 2" key="1">
    <citation type="journal article" date="2014" name="Agronomy (Basel)">
        <title>A Draft Genome Sequence for Ensete ventricosum, the Drought-Tolerant Tree Against Hunger.</title>
        <authorList>
            <person name="Harrison J."/>
            <person name="Moore K.A."/>
            <person name="Paszkiewicz K."/>
            <person name="Jones T."/>
            <person name="Grant M."/>
            <person name="Ambacheew D."/>
            <person name="Muzemil S."/>
            <person name="Studholme D.J."/>
        </authorList>
    </citation>
    <scope>NUCLEOTIDE SEQUENCE [LARGE SCALE GENOMIC DNA]</scope>
</reference>
<dbReference type="Proteomes" id="UP000287651">
    <property type="component" value="Unassembled WGS sequence"/>
</dbReference>
<comment type="caution">
    <text evidence="1">The sequence shown here is derived from an EMBL/GenBank/DDBJ whole genome shotgun (WGS) entry which is preliminary data.</text>
</comment>
<proteinExistence type="predicted"/>
<evidence type="ECO:0000313" key="2">
    <source>
        <dbReference type="Proteomes" id="UP000287651"/>
    </source>
</evidence>
<evidence type="ECO:0000313" key="1">
    <source>
        <dbReference type="EMBL" id="RRT36817.1"/>
    </source>
</evidence>
<protein>
    <submittedName>
        <fullName evidence="1">Uncharacterized protein</fullName>
    </submittedName>
</protein>
<gene>
    <name evidence="1" type="ORF">B296_00031358</name>
</gene>
<sequence length="81" mass="8992">MTEEMKLQPYDGPRSSLSIGPEFGQCSGISLEFARRFAKRIGKLVGNTPGDYRKPQECRRLSDLAGAFGWLTTIDLLRLSG</sequence>
<dbReference type="EMBL" id="AMZH03023097">
    <property type="protein sequence ID" value="RRT36817.1"/>
    <property type="molecule type" value="Genomic_DNA"/>
</dbReference>
<accession>A0A426XBH3</accession>